<dbReference type="GO" id="GO:0016705">
    <property type="term" value="F:oxidoreductase activity, acting on paired donors, with incorporation or reduction of molecular oxygen"/>
    <property type="evidence" value="ECO:0007669"/>
    <property type="project" value="InterPro"/>
</dbReference>
<dbReference type="Proteomes" id="UP000254956">
    <property type="component" value="Unassembled WGS sequence"/>
</dbReference>
<protein>
    <submittedName>
        <fullName evidence="7">Methylenetetrahydromethanopterin reductase</fullName>
    </submittedName>
</protein>
<evidence type="ECO:0000256" key="2">
    <source>
        <dbReference type="ARBA" id="ARBA00022643"/>
    </source>
</evidence>
<evidence type="ECO:0000313" key="8">
    <source>
        <dbReference type="Proteomes" id="UP000254956"/>
    </source>
</evidence>
<dbReference type="Pfam" id="PF00296">
    <property type="entry name" value="Bac_luciferase"/>
    <property type="match status" value="1"/>
</dbReference>
<keyword evidence="1" id="KW-0285">Flavoprotein</keyword>
<dbReference type="EMBL" id="BKAV01000009">
    <property type="protein sequence ID" value="GEQ00205.1"/>
    <property type="molecule type" value="Genomic_DNA"/>
</dbReference>
<keyword evidence="2" id="KW-0288">FMN</keyword>
<evidence type="ECO:0000256" key="1">
    <source>
        <dbReference type="ARBA" id="ARBA00022630"/>
    </source>
</evidence>
<evidence type="ECO:0000259" key="5">
    <source>
        <dbReference type="Pfam" id="PF00296"/>
    </source>
</evidence>
<feature type="domain" description="Luciferase-like" evidence="5">
    <location>
        <begin position="22"/>
        <end position="228"/>
    </location>
</feature>
<dbReference type="InterPro" id="IPR051260">
    <property type="entry name" value="Diverse_substr_monoxygenases"/>
</dbReference>
<dbReference type="EMBL" id="UGZE01000001">
    <property type="protein sequence ID" value="SUJ09768.1"/>
    <property type="molecule type" value="Genomic_DNA"/>
</dbReference>
<reference evidence="6 9" key="2">
    <citation type="submission" date="2019-07" db="EMBL/GenBank/DDBJ databases">
        <title>Whole genome shotgun sequence of Staphylococcus arlettae NBRC 109765.</title>
        <authorList>
            <person name="Hosoyama A."/>
            <person name="Uohara A."/>
            <person name="Ohji S."/>
            <person name="Ichikawa N."/>
        </authorList>
    </citation>
    <scope>NUCLEOTIDE SEQUENCE [LARGE SCALE GENOMIC DNA]</scope>
    <source>
        <strain evidence="6 9">NBRC 109765</strain>
    </source>
</reference>
<accession>A0A380BZ64</accession>
<dbReference type="STRING" id="1212545.SARL_00150"/>
<evidence type="ECO:0000256" key="3">
    <source>
        <dbReference type="ARBA" id="ARBA00023002"/>
    </source>
</evidence>
<dbReference type="InterPro" id="IPR011251">
    <property type="entry name" value="Luciferase-like_dom"/>
</dbReference>
<dbReference type="RefSeq" id="WP_002508820.1">
    <property type="nucleotide sequence ID" value="NZ_BKAV01000009.1"/>
</dbReference>
<dbReference type="InterPro" id="IPR020020">
    <property type="entry name" value="Luciferase-type_oxidoreductase"/>
</dbReference>
<dbReference type="OrthoDB" id="7239898at2"/>
<evidence type="ECO:0000313" key="7">
    <source>
        <dbReference type="EMBL" id="SUJ09768.1"/>
    </source>
</evidence>
<dbReference type="GO" id="GO:0004497">
    <property type="term" value="F:monooxygenase activity"/>
    <property type="evidence" value="ECO:0007669"/>
    <property type="project" value="UniProtKB-KW"/>
</dbReference>
<keyword evidence="9" id="KW-1185">Reference proteome</keyword>
<keyword evidence="3" id="KW-0560">Oxidoreductase</keyword>
<organism evidence="7 8">
    <name type="scientific">Staphylococcus arlettae</name>
    <dbReference type="NCBI Taxonomy" id="29378"/>
    <lineage>
        <taxon>Bacteria</taxon>
        <taxon>Bacillati</taxon>
        <taxon>Bacillota</taxon>
        <taxon>Bacilli</taxon>
        <taxon>Bacillales</taxon>
        <taxon>Staphylococcaceae</taxon>
        <taxon>Staphylococcus</taxon>
    </lineage>
</organism>
<dbReference type="Proteomes" id="UP000321598">
    <property type="component" value="Unassembled WGS sequence"/>
</dbReference>
<evidence type="ECO:0000313" key="9">
    <source>
        <dbReference type="Proteomes" id="UP000321598"/>
    </source>
</evidence>
<sequence length="323" mass="37069">MTLAEEHETFQRTFQPQKLTLGLIVPFDNATHDAYAFATQARLASLADDVGFSSLFVRDNPLYSPHLGDVTTNYDPFVFLTYLSTHTTNIALGTSSIVATLRHPIHLAKATTSLDLISNERLLLGMATGDRKFEFPAFDIDSDQLSTTFQQTIESLQSMWQSHSPHIDNDLFSLYEESGLQVLPKHRHIPMFATGYAQQTMTWIKKHMDGWMFYPQAFQQQKALLAEWHDSTHFKPFMHPLAIDLDSNPNALLKPIKGGYHLGRNTLLQMLKQYEKIGTNHIMLHFVNYNRTYEDMILEIGEHVIPYFLPHSIQEEHKHGIIR</sequence>
<evidence type="ECO:0000313" key="6">
    <source>
        <dbReference type="EMBL" id="GEQ00205.1"/>
    </source>
</evidence>
<keyword evidence="4" id="KW-0503">Monooxygenase</keyword>
<evidence type="ECO:0000256" key="4">
    <source>
        <dbReference type="ARBA" id="ARBA00023033"/>
    </source>
</evidence>
<dbReference type="AlphaFoldDB" id="A0A380BZ64"/>
<reference evidence="7 8" key="1">
    <citation type="submission" date="2018-06" db="EMBL/GenBank/DDBJ databases">
        <authorList>
            <consortium name="Pathogen Informatics"/>
            <person name="Doyle S."/>
        </authorList>
    </citation>
    <scope>NUCLEOTIDE SEQUENCE [LARGE SCALE GENOMIC DNA]</scope>
    <source>
        <strain evidence="7 8">NCTC12413</strain>
    </source>
</reference>
<proteinExistence type="predicted"/>
<dbReference type="PANTHER" id="PTHR30011:SF16">
    <property type="entry name" value="C2H2 FINGER DOMAIN TRANSCRIPTION FACTOR (EUROFUNG)-RELATED"/>
    <property type="match status" value="1"/>
</dbReference>
<dbReference type="NCBIfam" id="TIGR03571">
    <property type="entry name" value="lucif_BA3436"/>
    <property type="match status" value="1"/>
</dbReference>
<dbReference type="Gene3D" id="3.20.20.30">
    <property type="entry name" value="Luciferase-like domain"/>
    <property type="match status" value="1"/>
</dbReference>
<gene>
    <name evidence="7" type="ORF">NCTC12413_00382</name>
    <name evidence="6" type="ORF">SAR03_12420</name>
</gene>
<dbReference type="SUPFAM" id="SSF51679">
    <property type="entry name" value="Bacterial luciferase-like"/>
    <property type="match status" value="1"/>
</dbReference>
<dbReference type="PANTHER" id="PTHR30011">
    <property type="entry name" value="ALKANESULFONATE MONOOXYGENASE-RELATED"/>
    <property type="match status" value="1"/>
</dbReference>
<name>A0A380BZ64_9STAP</name>
<dbReference type="InterPro" id="IPR036661">
    <property type="entry name" value="Luciferase-like_sf"/>
</dbReference>